<keyword evidence="1" id="KW-0472">Membrane</keyword>
<protein>
    <recommendedName>
        <fullName evidence="4">ABC transporter ATP-binding protein</fullName>
    </recommendedName>
</protein>
<reference evidence="2 3" key="1">
    <citation type="journal article" date="2019" name="Environ. Microbiol.">
        <title>An active ?-lactamase is a part of an orchestrated cell wall stress resistance network of Bacillus subtilis and related rhizosphere species.</title>
        <authorList>
            <person name="Bucher T."/>
            <person name="Keren-Paz A."/>
            <person name="Hausser J."/>
            <person name="Olender T."/>
            <person name="Cytryn E."/>
            <person name="Kolodkin-Gal I."/>
        </authorList>
    </citation>
    <scope>NUCLEOTIDE SEQUENCE [LARGE SCALE GENOMIC DNA]</scope>
    <source>
        <strain evidence="2 3">I5</strain>
    </source>
</reference>
<evidence type="ECO:0000313" key="3">
    <source>
        <dbReference type="Proteomes" id="UP000305222"/>
    </source>
</evidence>
<name>A0A4U3AUM8_9BACI</name>
<evidence type="ECO:0008006" key="4">
    <source>
        <dbReference type="Google" id="ProtNLM"/>
    </source>
</evidence>
<keyword evidence="1" id="KW-1133">Transmembrane helix</keyword>
<dbReference type="AlphaFoldDB" id="A0A4U3AUM8"/>
<feature type="non-terminal residue" evidence="2">
    <location>
        <position position="1"/>
    </location>
</feature>
<comment type="caution">
    <text evidence="2">The sequence shown here is derived from an EMBL/GenBank/DDBJ whole genome shotgun (WGS) entry which is preliminary data.</text>
</comment>
<dbReference type="EMBL" id="SZON01001348">
    <property type="protein sequence ID" value="TKI91460.1"/>
    <property type="molecule type" value="Genomic_DNA"/>
</dbReference>
<evidence type="ECO:0000256" key="1">
    <source>
        <dbReference type="SAM" id="Phobius"/>
    </source>
</evidence>
<evidence type="ECO:0000313" key="2">
    <source>
        <dbReference type="EMBL" id="TKI91460.1"/>
    </source>
</evidence>
<accession>A0A4U3AUM8</accession>
<proteinExistence type="predicted"/>
<gene>
    <name evidence="2" type="ORF">FC699_21975</name>
</gene>
<organism evidence="2 3">
    <name type="scientific">Bacillus wiedmannii</name>
    <dbReference type="NCBI Taxonomy" id="1890302"/>
    <lineage>
        <taxon>Bacteria</taxon>
        <taxon>Bacillati</taxon>
        <taxon>Bacillota</taxon>
        <taxon>Bacilli</taxon>
        <taxon>Bacillales</taxon>
        <taxon>Bacillaceae</taxon>
        <taxon>Bacillus</taxon>
        <taxon>Bacillus cereus group</taxon>
    </lineage>
</organism>
<sequence>EYIHAIAQFIGAFITLQHIDIKFILWVTPFLFLSATVPMLMGKKVRNIASNALIFIQRHLFDTR</sequence>
<feature type="transmembrane region" description="Helical" evidence="1">
    <location>
        <begin position="23"/>
        <end position="41"/>
    </location>
</feature>
<keyword evidence="1" id="KW-0812">Transmembrane</keyword>
<dbReference type="Proteomes" id="UP000305222">
    <property type="component" value="Unassembled WGS sequence"/>
</dbReference>